<dbReference type="Proteomes" id="UP000247459">
    <property type="component" value="Unassembled WGS sequence"/>
</dbReference>
<name>A0A2W0C2R4_9BACL</name>
<evidence type="ECO:0000256" key="1">
    <source>
        <dbReference type="SAM" id="SignalP"/>
    </source>
</evidence>
<comment type="caution">
    <text evidence="2">The sequence shown here is derived from an EMBL/GenBank/DDBJ whole genome shotgun (WGS) entry which is preliminary data.</text>
</comment>
<dbReference type="RefSeq" id="WP_255247833.1">
    <property type="nucleotide sequence ID" value="NZ_JAXBDC010000001.1"/>
</dbReference>
<reference evidence="2 3" key="1">
    <citation type="submission" date="2018-01" db="EMBL/GenBank/DDBJ databases">
        <title>Genome sequence of the PGP bacterium Paenibacillus illinoisensis E3.</title>
        <authorList>
            <person name="Rolli E."/>
            <person name="Marasco R."/>
            <person name="Bessem C."/>
            <person name="Michoud G."/>
            <person name="Gaiarsa S."/>
            <person name="Borin S."/>
            <person name="Daffonchio D."/>
        </authorList>
    </citation>
    <scope>NUCLEOTIDE SEQUENCE [LARGE SCALE GENOMIC DNA]</scope>
    <source>
        <strain evidence="2 3">E3</strain>
    </source>
</reference>
<proteinExistence type="predicted"/>
<dbReference type="AlphaFoldDB" id="A0A2W0C2R4"/>
<evidence type="ECO:0000313" key="3">
    <source>
        <dbReference type="Proteomes" id="UP000247459"/>
    </source>
</evidence>
<accession>A0A2W0C2R4</accession>
<organism evidence="2 3">
    <name type="scientific">Paenibacillus illinoisensis</name>
    <dbReference type="NCBI Taxonomy" id="59845"/>
    <lineage>
        <taxon>Bacteria</taxon>
        <taxon>Bacillati</taxon>
        <taxon>Bacillota</taxon>
        <taxon>Bacilli</taxon>
        <taxon>Bacillales</taxon>
        <taxon>Paenibacillaceae</taxon>
        <taxon>Paenibacillus</taxon>
    </lineage>
</organism>
<protein>
    <submittedName>
        <fullName evidence="2">Uncharacterized protein</fullName>
    </submittedName>
</protein>
<evidence type="ECO:0000313" key="2">
    <source>
        <dbReference type="EMBL" id="PYY26370.1"/>
    </source>
</evidence>
<dbReference type="EMBL" id="PRLG01000029">
    <property type="protein sequence ID" value="PYY26370.1"/>
    <property type="molecule type" value="Genomic_DNA"/>
</dbReference>
<gene>
    <name evidence="2" type="ORF">PIL02S_05765</name>
</gene>
<sequence>MKRKSMLFLAALCLFASFAASASAASVDNGFSLLSDRQTGTVK</sequence>
<keyword evidence="1" id="KW-0732">Signal</keyword>
<feature type="chain" id="PRO_5015889197" evidence="1">
    <location>
        <begin position="25"/>
        <end position="43"/>
    </location>
</feature>
<feature type="signal peptide" evidence="1">
    <location>
        <begin position="1"/>
        <end position="24"/>
    </location>
</feature>